<keyword evidence="12" id="KW-1185">Reference proteome</keyword>
<dbReference type="EMBL" id="KB008097">
    <property type="protein sequence ID" value="ELR13185.1"/>
    <property type="molecule type" value="Genomic_DNA"/>
</dbReference>
<feature type="compositionally biased region" description="Low complexity" evidence="8">
    <location>
        <begin position="10"/>
        <end position="39"/>
    </location>
</feature>
<name>L8GJF4_ACACF</name>
<accession>L8GJF4</accession>
<keyword evidence="3 9" id="KW-0812">Transmembrane</keyword>
<protein>
    <submittedName>
        <fullName evidence="11">ABC2 type transporter superfamily protein</fullName>
    </submittedName>
</protein>
<dbReference type="Pfam" id="PF01061">
    <property type="entry name" value="ABC2_membrane"/>
    <property type="match status" value="1"/>
</dbReference>
<dbReference type="GO" id="GO:0016887">
    <property type="term" value="F:ATP hydrolysis activity"/>
    <property type="evidence" value="ECO:0007669"/>
    <property type="project" value="InterPro"/>
</dbReference>
<evidence type="ECO:0000256" key="4">
    <source>
        <dbReference type="ARBA" id="ARBA00022741"/>
    </source>
</evidence>
<keyword evidence="7 9" id="KW-0472">Membrane</keyword>
<evidence type="ECO:0000256" key="8">
    <source>
        <dbReference type="SAM" id="MobiDB-lite"/>
    </source>
</evidence>
<gene>
    <name evidence="11" type="ORF">ACA1_100000</name>
</gene>
<comment type="subcellular location">
    <subcellularLocation>
        <location evidence="1">Membrane</location>
        <topology evidence="1">Multi-pass membrane protein</topology>
    </subcellularLocation>
</comment>
<evidence type="ECO:0000256" key="9">
    <source>
        <dbReference type="SAM" id="Phobius"/>
    </source>
</evidence>
<evidence type="ECO:0000313" key="11">
    <source>
        <dbReference type="EMBL" id="ELR13185.1"/>
    </source>
</evidence>
<evidence type="ECO:0000313" key="12">
    <source>
        <dbReference type="Proteomes" id="UP000011083"/>
    </source>
</evidence>
<feature type="transmembrane region" description="Helical" evidence="9">
    <location>
        <begin position="553"/>
        <end position="576"/>
    </location>
</feature>
<keyword evidence="6 9" id="KW-1133">Transmembrane helix</keyword>
<dbReference type="SMART" id="SM00382">
    <property type="entry name" value="AAA"/>
    <property type="match status" value="1"/>
</dbReference>
<dbReference type="KEGG" id="acan:ACA1_100000"/>
<dbReference type="SUPFAM" id="SSF52540">
    <property type="entry name" value="P-loop containing nucleoside triphosphate hydrolases"/>
    <property type="match status" value="1"/>
</dbReference>
<dbReference type="InterPro" id="IPR013525">
    <property type="entry name" value="ABC2_TM"/>
</dbReference>
<organism evidence="11 12">
    <name type="scientific">Acanthamoeba castellanii (strain ATCC 30010 / Neff)</name>
    <dbReference type="NCBI Taxonomy" id="1257118"/>
    <lineage>
        <taxon>Eukaryota</taxon>
        <taxon>Amoebozoa</taxon>
        <taxon>Discosea</taxon>
        <taxon>Longamoebia</taxon>
        <taxon>Centramoebida</taxon>
        <taxon>Acanthamoebidae</taxon>
        <taxon>Acanthamoeba</taxon>
    </lineage>
</organism>
<reference evidence="11 12" key="1">
    <citation type="journal article" date="2013" name="Genome Biol.">
        <title>Genome of Acanthamoeba castellanii highlights extensive lateral gene transfer and early evolution of tyrosine kinase signaling.</title>
        <authorList>
            <person name="Clarke M."/>
            <person name="Lohan A.J."/>
            <person name="Liu B."/>
            <person name="Lagkouvardos I."/>
            <person name="Roy S."/>
            <person name="Zafar N."/>
            <person name="Bertelli C."/>
            <person name="Schilde C."/>
            <person name="Kianianmomeni A."/>
            <person name="Burglin T.R."/>
            <person name="Frech C."/>
            <person name="Turcotte B."/>
            <person name="Kopec K.O."/>
            <person name="Synnott J.M."/>
            <person name="Choo C."/>
            <person name="Paponov I."/>
            <person name="Finkler A."/>
            <person name="Soon Heng Tan C."/>
            <person name="Hutchins A.P."/>
            <person name="Weinmeier T."/>
            <person name="Rattei T."/>
            <person name="Chu J.S."/>
            <person name="Gimenez G."/>
            <person name="Irimia M."/>
            <person name="Rigden D.J."/>
            <person name="Fitzpatrick D.A."/>
            <person name="Lorenzo-Morales J."/>
            <person name="Bateman A."/>
            <person name="Chiu C.H."/>
            <person name="Tang P."/>
            <person name="Hegemann P."/>
            <person name="Fromm H."/>
            <person name="Raoult D."/>
            <person name="Greub G."/>
            <person name="Miranda-Saavedra D."/>
            <person name="Chen N."/>
            <person name="Nash P."/>
            <person name="Ginger M.L."/>
            <person name="Horn M."/>
            <person name="Schaap P."/>
            <person name="Caler L."/>
            <person name="Loftus B."/>
        </authorList>
    </citation>
    <scope>NUCLEOTIDE SEQUENCE [LARGE SCALE GENOMIC DNA]</scope>
    <source>
        <strain evidence="11 12">Neff</strain>
    </source>
</reference>
<keyword evidence="4" id="KW-0547">Nucleotide-binding</keyword>
<evidence type="ECO:0000256" key="6">
    <source>
        <dbReference type="ARBA" id="ARBA00022989"/>
    </source>
</evidence>
<dbReference type="OMA" id="IFPHEQY"/>
<dbReference type="PROSITE" id="PS50893">
    <property type="entry name" value="ABC_TRANSPORTER_2"/>
    <property type="match status" value="1"/>
</dbReference>
<dbReference type="CDD" id="cd03213">
    <property type="entry name" value="ABCG_EPDR"/>
    <property type="match status" value="1"/>
</dbReference>
<feature type="transmembrane region" description="Helical" evidence="9">
    <location>
        <begin position="441"/>
        <end position="461"/>
    </location>
</feature>
<dbReference type="AlphaFoldDB" id="L8GJF4"/>
<feature type="compositionally biased region" description="Acidic residues" evidence="8">
    <location>
        <begin position="373"/>
        <end position="382"/>
    </location>
</feature>
<feature type="transmembrane region" description="Helical" evidence="9">
    <location>
        <begin position="583"/>
        <end position="603"/>
    </location>
</feature>
<evidence type="ECO:0000259" key="10">
    <source>
        <dbReference type="PROSITE" id="PS50893"/>
    </source>
</evidence>
<evidence type="ECO:0000256" key="2">
    <source>
        <dbReference type="ARBA" id="ARBA00022448"/>
    </source>
</evidence>
<dbReference type="InterPro" id="IPR050352">
    <property type="entry name" value="ABCG_transporters"/>
</dbReference>
<dbReference type="VEuPathDB" id="AmoebaDB:ACA1_100000"/>
<feature type="region of interest" description="Disordered" evidence="8">
    <location>
        <begin position="343"/>
        <end position="415"/>
    </location>
</feature>
<dbReference type="InterPro" id="IPR003439">
    <property type="entry name" value="ABC_transporter-like_ATP-bd"/>
</dbReference>
<dbReference type="InterPro" id="IPR027417">
    <property type="entry name" value="P-loop_NTPase"/>
</dbReference>
<feature type="compositionally biased region" description="Basic and acidic residues" evidence="8">
    <location>
        <begin position="383"/>
        <end position="404"/>
    </location>
</feature>
<sequence>MSHSTELDSIDSMSDSDTSGTDGGDPTTPREATTTHTSVTPITISWSDLGYTVATKPEGKKFAFKKTGKRFLLKNLHGTILPGELTCIMGPSGAGKTTLLNTLIGKDSGGKQVGQVRINGTSRKKVGRSWKRMSAYVTQDDILSPNLTPREELWFSARLRVDKPSSTVRRRVEELIHELGLSGCGNSRIGNVEHRGISGGQRKRASIGVEMITDPSVLFLDEPTSGLDYSTSYTLVETLRTLASKGRTIVSTIHQPSTDIFLMFDKLILMCEGHIIYSGPTSEVVAYFADLGYPCPQYTNPAEYIMNLAKIDSYIGTKEEGVERVKCLVNAYRSKQGLRRLTADEDPLNAEHQDSSAEADLLQNKVEKPSTNDGDEDDEEGKDDSRRQDDVESGRASEEAEVMDKSQLASATGGKPSSILRLGLLLYRTFLERLREPTATYLHVIQTLFLAIVVGIIYLRIGDDNDRTSIDDRKGALFFVITNESIDTLMSVVMIFHSERMIFIKEHSAGAYGTFLYYVAKNLAQLPFLAFYPALFSCIAYWMVGFQADADKFFIFMAAMILVTLVSASLAIAISASTPNLDAAFALLPAAFIPFTIFSGLLVNEDSVPSWVAWVKYFSLFKYGFQILAINEFDGLQFTCEPSERVNGTCIYATGQDVLDAMNLDKEENQIWASFLFLFMQLALWNVVAYFGLRFTAGRKK</sequence>
<keyword evidence="2" id="KW-0813">Transport</keyword>
<dbReference type="InterPro" id="IPR003593">
    <property type="entry name" value="AAA+_ATPase"/>
</dbReference>
<evidence type="ECO:0000256" key="5">
    <source>
        <dbReference type="ARBA" id="ARBA00022840"/>
    </source>
</evidence>
<dbReference type="GeneID" id="14913754"/>
<dbReference type="Gene3D" id="3.40.50.300">
    <property type="entry name" value="P-loop containing nucleotide triphosphate hydrolases"/>
    <property type="match status" value="1"/>
</dbReference>
<dbReference type="PANTHER" id="PTHR48041">
    <property type="entry name" value="ABC TRANSPORTER G FAMILY MEMBER 28"/>
    <property type="match status" value="1"/>
</dbReference>
<dbReference type="Pfam" id="PF00005">
    <property type="entry name" value="ABC_tran"/>
    <property type="match status" value="1"/>
</dbReference>
<dbReference type="GO" id="GO:0005524">
    <property type="term" value="F:ATP binding"/>
    <property type="evidence" value="ECO:0007669"/>
    <property type="project" value="UniProtKB-KW"/>
</dbReference>
<evidence type="ECO:0000256" key="7">
    <source>
        <dbReference type="ARBA" id="ARBA00023136"/>
    </source>
</evidence>
<dbReference type="RefSeq" id="XP_004335198.1">
    <property type="nucleotide sequence ID" value="XM_004335150.1"/>
</dbReference>
<dbReference type="PROSITE" id="PS00211">
    <property type="entry name" value="ABC_TRANSPORTER_1"/>
    <property type="match status" value="1"/>
</dbReference>
<dbReference type="GO" id="GO:0140359">
    <property type="term" value="F:ABC-type transporter activity"/>
    <property type="evidence" value="ECO:0007669"/>
    <property type="project" value="InterPro"/>
</dbReference>
<feature type="transmembrane region" description="Helical" evidence="9">
    <location>
        <begin position="476"/>
        <end position="496"/>
    </location>
</feature>
<dbReference type="InterPro" id="IPR017871">
    <property type="entry name" value="ABC_transporter-like_CS"/>
</dbReference>
<dbReference type="Proteomes" id="UP000011083">
    <property type="component" value="Unassembled WGS sequence"/>
</dbReference>
<evidence type="ECO:0000256" key="3">
    <source>
        <dbReference type="ARBA" id="ARBA00022692"/>
    </source>
</evidence>
<dbReference type="OrthoDB" id="26425at2759"/>
<keyword evidence="5" id="KW-0067">ATP-binding</keyword>
<feature type="transmembrane region" description="Helical" evidence="9">
    <location>
        <begin position="526"/>
        <end position="547"/>
    </location>
</feature>
<proteinExistence type="predicted"/>
<dbReference type="GO" id="GO:0016020">
    <property type="term" value="C:membrane"/>
    <property type="evidence" value="ECO:0007669"/>
    <property type="project" value="UniProtKB-SubCell"/>
</dbReference>
<feature type="transmembrane region" description="Helical" evidence="9">
    <location>
        <begin position="671"/>
        <end position="693"/>
    </location>
</feature>
<feature type="domain" description="ABC transporter" evidence="10">
    <location>
        <begin position="44"/>
        <end position="297"/>
    </location>
</feature>
<feature type="region of interest" description="Disordered" evidence="8">
    <location>
        <begin position="1"/>
        <end position="39"/>
    </location>
</feature>
<dbReference type="PANTHER" id="PTHR48041:SF139">
    <property type="entry name" value="PROTEIN SCARLET"/>
    <property type="match status" value="1"/>
</dbReference>
<evidence type="ECO:0000256" key="1">
    <source>
        <dbReference type="ARBA" id="ARBA00004141"/>
    </source>
</evidence>